<keyword evidence="3" id="KW-1185">Reference proteome</keyword>
<dbReference type="EMBL" id="JAHQCR010000036">
    <property type="protein sequence ID" value="MBU9721535.1"/>
    <property type="molecule type" value="Genomic_DNA"/>
</dbReference>
<dbReference type="RefSeq" id="WP_088076609.1">
    <property type="nucleotide sequence ID" value="NZ_JAHQCR010000036.1"/>
</dbReference>
<comment type="caution">
    <text evidence="2">The sequence shown here is derived from an EMBL/GenBank/DDBJ whole genome shotgun (WGS) entry which is preliminary data.</text>
</comment>
<reference evidence="2 3" key="1">
    <citation type="submission" date="2021-06" db="EMBL/GenBank/DDBJ databases">
        <title>Bacillus sp. RD4P76, an endophyte from a halophyte.</title>
        <authorList>
            <person name="Sun J.-Q."/>
        </authorList>
    </citation>
    <scope>NUCLEOTIDE SEQUENCE [LARGE SCALE GENOMIC DNA]</scope>
    <source>
        <strain evidence="2 3">JCM 17098</strain>
    </source>
</reference>
<name>A0ABS6JSI8_9BACI</name>
<evidence type="ECO:0000256" key="1">
    <source>
        <dbReference type="SAM" id="SignalP"/>
    </source>
</evidence>
<evidence type="ECO:0000313" key="3">
    <source>
        <dbReference type="Proteomes" id="UP000790580"/>
    </source>
</evidence>
<sequence length="189" mass="21575">MSKKLFVAMGLLIALSTVAVIGSMTLPTANEPLPELESPTEHEIEETEATVKNEYMESNEIVETEHTSSTSAMTLEDIKDKYENKFEILESEALVEVQKLVDIAISDIQVYMEDGKMPSIIELYSTYYRGGTELLDEIDSRFETKYNNLTEELTENGFDPNEAVFFQEIFNETKRNYLVELVDSLMEEI</sequence>
<evidence type="ECO:0000313" key="2">
    <source>
        <dbReference type="EMBL" id="MBU9721535.1"/>
    </source>
</evidence>
<keyword evidence="1" id="KW-0732">Signal</keyword>
<organism evidence="2 3">
    <name type="scientific">Evansella alkalicola</name>
    <dbReference type="NCBI Taxonomy" id="745819"/>
    <lineage>
        <taxon>Bacteria</taxon>
        <taxon>Bacillati</taxon>
        <taxon>Bacillota</taxon>
        <taxon>Bacilli</taxon>
        <taxon>Bacillales</taxon>
        <taxon>Bacillaceae</taxon>
        <taxon>Evansella</taxon>
    </lineage>
</organism>
<accession>A0ABS6JSI8</accession>
<proteinExistence type="predicted"/>
<protein>
    <submittedName>
        <fullName evidence="2">Uncharacterized protein</fullName>
    </submittedName>
</protein>
<dbReference type="Proteomes" id="UP000790580">
    <property type="component" value="Unassembled WGS sequence"/>
</dbReference>
<feature type="chain" id="PRO_5046307975" evidence="1">
    <location>
        <begin position="20"/>
        <end position="189"/>
    </location>
</feature>
<gene>
    <name evidence="2" type="ORF">KS407_08770</name>
</gene>
<feature type="signal peptide" evidence="1">
    <location>
        <begin position="1"/>
        <end position="19"/>
    </location>
</feature>